<evidence type="ECO:0000256" key="2">
    <source>
        <dbReference type="SAM" id="SignalP"/>
    </source>
</evidence>
<proteinExistence type="predicted"/>
<name>A0A517P0H6_9BACT</name>
<evidence type="ECO:0000259" key="3">
    <source>
        <dbReference type="PROSITE" id="PS50222"/>
    </source>
</evidence>
<gene>
    <name evidence="4" type="ORF">K239x_48900</name>
</gene>
<feature type="domain" description="EF-hand" evidence="3">
    <location>
        <begin position="37"/>
        <end position="72"/>
    </location>
</feature>
<sequence precursor="true">MNRVLSFSVVGILLCSNLLFAQPPGRGGPPGMRAGGPSTEMVLQLFIQADANSDGSVTKAELTTLLQDQGLSNQRGPGGPPPQRGSFGERGQQGKQQPPDGEQGGHHGPPPQAGQVLPEPIAQSLNLSEKQRRMLVALQADVDKRIAAILKDEQQEQLQNTRPPHGPGHAEGGDVGNRGQGRPQRPQRPQ</sequence>
<reference evidence="4 5" key="1">
    <citation type="submission" date="2019-02" db="EMBL/GenBank/DDBJ databases">
        <title>Deep-cultivation of Planctomycetes and their phenomic and genomic characterization uncovers novel biology.</title>
        <authorList>
            <person name="Wiegand S."/>
            <person name="Jogler M."/>
            <person name="Boedeker C."/>
            <person name="Pinto D."/>
            <person name="Vollmers J."/>
            <person name="Rivas-Marin E."/>
            <person name="Kohn T."/>
            <person name="Peeters S.H."/>
            <person name="Heuer A."/>
            <person name="Rast P."/>
            <person name="Oberbeckmann S."/>
            <person name="Bunk B."/>
            <person name="Jeske O."/>
            <person name="Meyerdierks A."/>
            <person name="Storesund J.E."/>
            <person name="Kallscheuer N."/>
            <person name="Luecker S."/>
            <person name="Lage O.M."/>
            <person name="Pohl T."/>
            <person name="Merkel B.J."/>
            <person name="Hornburger P."/>
            <person name="Mueller R.-W."/>
            <person name="Bruemmer F."/>
            <person name="Labrenz M."/>
            <person name="Spormann A.M."/>
            <person name="Op den Camp H."/>
            <person name="Overmann J."/>
            <person name="Amann R."/>
            <person name="Jetten M.S.M."/>
            <person name="Mascher T."/>
            <person name="Medema M.H."/>
            <person name="Devos D.P."/>
            <person name="Kaster A.-K."/>
            <person name="Ovreas L."/>
            <person name="Rohde M."/>
            <person name="Galperin M.Y."/>
            <person name="Jogler C."/>
        </authorList>
    </citation>
    <scope>NUCLEOTIDE SEQUENCE [LARGE SCALE GENOMIC DNA]</scope>
    <source>
        <strain evidence="4 5">K23_9</strain>
    </source>
</reference>
<dbReference type="Proteomes" id="UP000319817">
    <property type="component" value="Chromosome"/>
</dbReference>
<dbReference type="AlphaFoldDB" id="A0A517P0H6"/>
<feature type="region of interest" description="Disordered" evidence="1">
    <location>
        <begin position="68"/>
        <end position="117"/>
    </location>
</feature>
<keyword evidence="5" id="KW-1185">Reference proteome</keyword>
<dbReference type="PROSITE" id="PS50222">
    <property type="entry name" value="EF_HAND_2"/>
    <property type="match status" value="1"/>
</dbReference>
<organism evidence="4 5">
    <name type="scientific">Stieleria marina</name>
    <dbReference type="NCBI Taxonomy" id="1930275"/>
    <lineage>
        <taxon>Bacteria</taxon>
        <taxon>Pseudomonadati</taxon>
        <taxon>Planctomycetota</taxon>
        <taxon>Planctomycetia</taxon>
        <taxon>Pirellulales</taxon>
        <taxon>Pirellulaceae</taxon>
        <taxon>Stieleria</taxon>
    </lineage>
</organism>
<evidence type="ECO:0000256" key="1">
    <source>
        <dbReference type="SAM" id="MobiDB-lite"/>
    </source>
</evidence>
<evidence type="ECO:0000313" key="5">
    <source>
        <dbReference type="Proteomes" id="UP000319817"/>
    </source>
</evidence>
<dbReference type="EMBL" id="CP036526">
    <property type="protein sequence ID" value="QDT12877.1"/>
    <property type="molecule type" value="Genomic_DNA"/>
</dbReference>
<feature type="region of interest" description="Disordered" evidence="1">
    <location>
        <begin position="151"/>
        <end position="190"/>
    </location>
</feature>
<dbReference type="RefSeq" id="WP_419189302.1">
    <property type="nucleotide sequence ID" value="NZ_CP036526.1"/>
</dbReference>
<feature type="compositionally biased region" description="Gly residues" evidence="1">
    <location>
        <begin position="169"/>
        <end position="179"/>
    </location>
</feature>
<feature type="chain" id="PRO_5021725990" description="EF-hand domain-containing protein" evidence="2">
    <location>
        <begin position="22"/>
        <end position="190"/>
    </location>
</feature>
<dbReference type="InterPro" id="IPR002048">
    <property type="entry name" value="EF_hand_dom"/>
</dbReference>
<keyword evidence="2" id="KW-0732">Signal</keyword>
<dbReference type="GO" id="GO:0005509">
    <property type="term" value="F:calcium ion binding"/>
    <property type="evidence" value="ECO:0007669"/>
    <property type="project" value="InterPro"/>
</dbReference>
<protein>
    <recommendedName>
        <fullName evidence="3">EF-hand domain-containing protein</fullName>
    </recommendedName>
</protein>
<evidence type="ECO:0000313" key="4">
    <source>
        <dbReference type="EMBL" id="QDT12877.1"/>
    </source>
</evidence>
<dbReference type="PROSITE" id="PS00018">
    <property type="entry name" value="EF_HAND_1"/>
    <property type="match status" value="1"/>
</dbReference>
<accession>A0A517P0H6</accession>
<feature type="signal peptide" evidence="2">
    <location>
        <begin position="1"/>
        <end position="21"/>
    </location>
</feature>
<dbReference type="InterPro" id="IPR018247">
    <property type="entry name" value="EF_Hand_1_Ca_BS"/>
</dbReference>